<sequence>MAILKGQNAPPYVKPRMGIDFTRFSGTHGYELKFHSGAYFGSNPGTTGEWEKGLIAYETLSEGTRAAGNGEYKGKYGSAFTIAANTTSTRDGHTNGAALRVDFTREAAYAHSGGSEDIAVRINATNYAVCTGMRALNIVATNRTGIALKLQGVLITAHQRNSGGFTTGIYGARIVSKNQSPSVATGYQHALEVADESDGVQPALNSIVWIEKQSNSYTAATRAGIEIVNNCNTTYAQVITCGIYFKSGAANSNITYALGFDSVDYTDGAYDKGSTISMTNLYGAVKIMIGTQAFYIPCYESAS</sequence>
<organism evidence="2">
    <name type="scientific">viral metagenome</name>
    <dbReference type="NCBI Taxonomy" id="1070528"/>
    <lineage>
        <taxon>unclassified sequences</taxon>
        <taxon>metagenomes</taxon>
        <taxon>organismal metagenomes</taxon>
    </lineage>
</organism>
<proteinExistence type="predicted"/>
<protein>
    <submittedName>
        <fullName evidence="2">Uncharacterized protein</fullName>
    </submittedName>
</protein>
<evidence type="ECO:0000313" key="1">
    <source>
        <dbReference type="EMBL" id="QJA62759.1"/>
    </source>
</evidence>
<accession>A0A6M3K3X9</accession>
<name>A0A6M3K3X9_9ZZZZ</name>
<dbReference type="EMBL" id="MT141480">
    <property type="protein sequence ID" value="QJA62759.1"/>
    <property type="molecule type" value="Genomic_DNA"/>
</dbReference>
<reference evidence="2" key="1">
    <citation type="submission" date="2020-03" db="EMBL/GenBank/DDBJ databases">
        <title>The deep terrestrial virosphere.</title>
        <authorList>
            <person name="Holmfeldt K."/>
            <person name="Nilsson E."/>
            <person name="Simone D."/>
            <person name="Lopez-Fernandez M."/>
            <person name="Wu X."/>
            <person name="de Brujin I."/>
            <person name="Lundin D."/>
            <person name="Andersson A."/>
            <person name="Bertilsson S."/>
            <person name="Dopson M."/>
        </authorList>
    </citation>
    <scope>NUCLEOTIDE SEQUENCE</scope>
    <source>
        <strain evidence="2">MM415A01360</strain>
        <strain evidence="1">MM415B00728</strain>
    </source>
</reference>
<evidence type="ECO:0000313" key="2">
    <source>
        <dbReference type="EMBL" id="QJA77126.1"/>
    </source>
</evidence>
<dbReference type="EMBL" id="MT142264">
    <property type="protein sequence ID" value="QJA77126.1"/>
    <property type="molecule type" value="Genomic_DNA"/>
</dbReference>
<dbReference type="AlphaFoldDB" id="A0A6M3K3X9"/>
<gene>
    <name evidence="2" type="ORF">MM415A01360_0010</name>
    <name evidence="1" type="ORF">MM415B00728_0018</name>
</gene>